<sequence length="88" mass="9764">MAGSQILVITVLVFEIAFHSIMAHHSSILGNGDDLQLFWTKLQFQLSLIGPGIQSKRAFLFGSIEMLIKLVPGNSAETVTSYYPRLKQ</sequence>
<keyword evidence="1" id="KW-0378">Hydrolase</keyword>
<protein>
    <recommendedName>
        <fullName evidence="4">GH16 domain-containing protein</fullName>
    </recommendedName>
</protein>
<feature type="chain" id="PRO_5040506824" description="GH16 domain-containing protein" evidence="3">
    <location>
        <begin position="24"/>
        <end position="88"/>
    </location>
</feature>
<dbReference type="Gene3D" id="2.60.120.200">
    <property type="match status" value="1"/>
</dbReference>
<comment type="caution">
    <text evidence="5">The sequence shown here is derived from an EMBL/GenBank/DDBJ whole genome shotgun (WGS) entry which is preliminary data.</text>
</comment>
<name>A0A9R1UT40_LACSA</name>
<evidence type="ECO:0000313" key="5">
    <source>
        <dbReference type="EMBL" id="KAJ0193492.1"/>
    </source>
</evidence>
<evidence type="ECO:0000313" key="6">
    <source>
        <dbReference type="Proteomes" id="UP000235145"/>
    </source>
</evidence>
<gene>
    <name evidence="5" type="ORF">LSAT_V11C800447730</name>
</gene>
<dbReference type="InterPro" id="IPR013320">
    <property type="entry name" value="ConA-like_dom_sf"/>
</dbReference>
<keyword evidence="3" id="KW-0732">Signal</keyword>
<dbReference type="GO" id="GO:0004553">
    <property type="term" value="F:hydrolase activity, hydrolyzing O-glycosyl compounds"/>
    <property type="evidence" value="ECO:0007669"/>
    <property type="project" value="InterPro"/>
</dbReference>
<reference evidence="5 6" key="1">
    <citation type="journal article" date="2017" name="Nat. Commun.">
        <title>Genome assembly with in vitro proximity ligation data and whole-genome triplication in lettuce.</title>
        <authorList>
            <person name="Reyes-Chin-Wo S."/>
            <person name="Wang Z."/>
            <person name="Yang X."/>
            <person name="Kozik A."/>
            <person name="Arikit S."/>
            <person name="Song C."/>
            <person name="Xia L."/>
            <person name="Froenicke L."/>
            <person name="Lavelle D.O."/>
            <person name="Truco M.J."/>
            <person name="Xia R."/>
            <person name="Zhu S."/>
            <person name="Xu C."/>
            <person name="Xu H."/>
            <person name="Xu X."/>
            <person name="Cox K."/>
            <person name="Korf I."/>
            <person name="Meyers B.C."/>
            <person name="Michelmore R.W."/>
        </authorList>
    </citation>
    <scope>NUCLEOTIDE SEQUENCE [LARGE SCALE GENOMIC DNA]</scope>
    <source>
        <strain evidence="6">cv. Salinas</strain>
        <tissue evidence="5">Seedlings</tissue>
    </source>
</reference>
<organism evidence="5 6">
    <name type="scientific">Lactuca sativa</name>
    <name type="common">Garden lettuce</name>
    <dbReference type="NCBI Taxonomy" id="4236"/>
    <lineage>
        <taxon>Eukaryota</taxon>
        <taxon>Viridiplantae</taxon>
        <taxon>Streptophyta</taxon>
        <taxon>Embryophyta</taxon>
        <taxon>Tracheophyta</taxon>
        <taxon>Spermatophyta</taxon>
        <taxon>Magnoliopsida</taxon>
        <taxon>eudicotyledons</taxon>
        <taxon>Gunneridae</taxon>
        <taxon>Pentapetalae</taxon>
        <taxon>asterids</taxon>
        <taxon>campanulids</taxon>
        <taxon>Asterales</taxon>
        <taxon>Asteraceae</taxon>
        <taxon>Cichorioideae</taxon>
        <taxon>Cichorieae</taxon>
        <taxon>Lactucinae</taxon>
        <taxon>Lactuca</taxon>
    </lineage>
</organism>
<feature type="domain" description="GH16" evidence="4">
    <location>
        <begin position="30"/>
        <end position="83"/>
    </location>
</feature>
<dbReference type="Pfam" id="PF00722">
    <property type="entry name" value="Glyco_hydro_16"/>
    <property type="match status" value="1"/>
</dbReference>
<dbReference type="SUPFAM" id="SSF49899">
    <property type="entry name" value="Concanavalin A-like lectins/glucanases"/>
    <property type="match status" value="1"/>
</dbReference>
<dbReference type="AlphaFoldDB" id="A0A9R1UT40"/>
<accession>A0A9R1UT40</accession>
<feature type="signal peptide" evidence="3">
    <location>
        <begin position="1"/>
        <end position="23"/>
    </location>
</feature>
<dbReference type="Proteomes" id="UP000235145">
    <property type="component" value="Unassembled WGS sequence"/>
</dbReference>
<dbReference type="PANTHER" id="PTHR31062">
    <property type="entry name" value="XYLOGLUCAN ENDOTRANSGLUCOSYLASE/HYDROLASE PROTEIN 8-RELATED"/>
    <property type="match status" value="1"/>
</dbReference>
<dbReference type="InterPro" id="IPR044791">
    <property type="entry name" value="Beta-glucanase/XTH"/>
</dbReference>
<keyword evidence="2" id="KW-0326">Glycosidase</keyword>
<dbReference type="InterPro" id="IPR000757">
    <property type="entry name" value="Beta-glucanase-like"/>
</dbReference>
<evidence type="ECO:0000259" key="4">
    <source>
        <dbReference type="Pfam" id="PF00722"/>
    </source>
</evidence>
<evidence type="ECO:0000256" key="1">
    <source>
        <dbReference type="ARBA" id="ARBA00022801"/>
    </source>
</evidence>
<keyword evidence="6" id="KW-1185">Reference proteome</keyword>
<evidence type="ECO:0000256" key="2">
    <source>
        <dbReference type="ARBA" id="ARBA00023295"/>
    </source>
</evidence>
<evidence type="ECO:0000256" key="3">
    <source>
        <dbReference type="SAM" id="SignalP"/>
    </source>
</evidence>
<dbReference type="GO" id="GO:0005975">
    <property type="term" value="P:carbohydrate metabolic process"/>
    <property type="evidence" value="ECO:0007669"/>
    <property type="project" value="InterPro"/>
</dbReference>
<dbReference type="EMBL" id="NBSK02000008">
    <property type="protein sequence ID" value="KAJ0193492.1"/>
    <property type="molecule type" value="Genomic_DNA"/>
</dbReference>
<proteinExistence type="predicted"/>